<proteinExistence type="predicted"/>
<accession>A0A0H2RL42</accession>
<feature type="region of interest" description="Disordered" evidence="1">
    <location>
        <begin position="49"/>
        <end position="92"/>
    </location>
</feature>
<keyword evidence="3" id="KW-1185">Reference proteome</keyword>
<reference evidence="2 3" key="1">
    <citation type="submission" date="2015-04" db="EMBL/GenBank/DDBJ databases">
        <title>Complete genome sequence of Schizopora paradoxa KUC8140, a cosmopolitan wood degrader in East Asia.</title>
        <authorList>
            <consortium name="DOE Joint Genome Institute"/>
            <person name="Min B."/>
            <person name="Park H."/>
            <person name="Jang Y."/>
            <person name="Kim J.-J."/>
            <person name="Kim K.H."/>
            <person name="Pangilinan J."/>
            <person name="Lipzen A."/>
            <person name="Riley R."/>
            <person name="Grigoriev I.V."/>
            <person name="Spatafora J.W."/>
            <person name="Choi I.-G."/>
        </authorList>
    </citation>
    <scope>NUCLEOTIDE SEQUENCE [LARGE SCALE GENOMIC DNA]</scope>
    <source>
        <strain evidence="2 3">KUC8140</strain>
    </source>
</reference>
<dbReference type="EMBL" id="KQ085973">
    <property type="protein sequence ID" value="KLO12680.1"/>
    <property type="molecule type" value="Genomic_DNA"/>
</dbReference>
<dbReference type="Proteomes" id="UP000053477">
    <property type="component" value="Unassembled WGS sequence"/>
</dbReference>
<protein>
    <submittedName>
        <fullName evidence="2">Uncharacterized protein</fullName>
    </submittedName>
</protein>
<name>A0A0H2RL42_9AGAM</name>
<dbReference type="InParanoid" id="A0A0H2RL42"/>
<evidence type="ECO:0000313" key="2">
    <source>
        <dbReference type="EMBL" id="KLO12680.1"/>
    </source>
</evidence>
<gene>
    <name evidence="2" type="ORF">SCHPADRAFT_890641</name>
</gene>
<sequence length="190" mass="20943">MLLEARRRTALRFNLVHAKTTSTDISSSSNKEFRSHFASEGQSATHTYVESFERSKISDNPDGSALKEEEWRSEPRSPKFEDAGTDQPSNTVGNLAEELDTAHDPLRTVSCSLLSAWGVHEDDGGDRDEGTIIASVRDRDRTLRVAESTPTGGVEFALSSPTICASSDLKSTTEDTRMMEKCQIRQSCVL</sequence>
<evidence type="ECO:0000313" key="3">
    <source>
        <dbReference type="Proteomes" id="UP000053477"/>
    </source>
</evidence>
<evidence type="ECO:0000256" key="1">
    <source>
        <dbReference type="SAM" id="MobiDB-lite"/>
    </source>
</evidence>
<organism evidence="2 3">
    <name type="scientific">Schizopora paradoxa</name>
    <dbReference type="NCBI Taxonomy" id="27342"/>
    <lineage>
        <taxon>Eukaryota</taxon>
        <taxon>Fungi</taxon>
        <taxon>Dikarya</taxon>
        <taxon>Basidiomycota</taxon>
        <taxon>Agaricomycotina</taxon>
        <taxon>Agaricomycetes</taxon>
        <taxon>Hymenochaetales</taxon>
        <taxon>Schizoporaceae</taxon>
        <taxon>Schizopora</taxon>
    </lineage>
</organism>
<feature type="compositionally biased region" description="Basic and acidic residues" evidence="1">
    <location>
        <begin position="51"/>
        <end position="82"/>
    </location>
</feature>
<dbReference type="AlphaFoldDB" id="A0A0H2RL42"/>